<evidence type="ECO:0000313" key="10">
    <source>
        <dbReference type="Proteomes" id="UP000193827"/>
    </source>
</evidence>
<protein>
    <submittedName>
        <fullName evidence="9">Outer membrane efflux protein BepC</fullName>
    </submittedName>
</protein>
<keyword evidence="10" id="KW-1185">Reference proteome</keyword>
<dbReference type="InterPro" id="IPR010130">
    <property type="entry name" value="T1SS_OMP_TolC"/>
</dbReference>
<dbReference type="GO" id="GO:1990281">
    <property type="term" value="C:efflux pump complex"/>
    <property type="evidence" value="ECO:0007669"/>
    <property type="project" value="TreeGrafter"/>
</dbReference>
<dbReference type="OrthoDB" id="9789368at2"/>
<evidence type="ECO:0000256" key="6">
    <source>
        <dbReference type="ARBA" id="ARBA00023136"/>
    </source>
</evidence>
<evidence type="ECO:0000313" key="9">
    <source>
        <dbReference type="EMBL" id="SLN38803.1"/>
    </source>
</evidence>
<keyword evidence="3" id="KW-0813">Transport</keyword>
<evidence type="ECO:0000256" key="7">
    <source>
        <dbReference type="ARBA" id="ARBA00023237"/>
    </source>
</evidence>
<evidence type="ECO:0000256" key="2">
    <source>
        <dbReference type="ARBA" id="ARBA00007613"/>
    </source>
</evidence>
<dbReference type="SUPFAM" id="SSF56954">
    <property type="entry name" value="Outer membrane efflux proteins (OEP)"/>
    <property type="match status" value="1"/>
</dbReference>
<keyword evidence="6" id="KW-0472">Membrane</keyword>
<evidence type="ECO:0000256" key="4">
    <source>
        <dbReference type="ARBA" id="ARBA00022452"/>
    </source>
</evidence>
<organism evidence="9 10">
    <name type="scientific">Roseovarius litorisediminis</name>
    <dbReference type="NCBI Taxonomy" id="1312363"/>
    <lineage>
        <taxon>Bacteria</taxon>
        <taxon>Pseudomonadati</taxon>
        <taxon>Pseudomonadota</taxon>
        <taxon>Alphaproteobacteria</taxon>
        <taxon>Rhodobacterales</taxon>
        <taxon>Roseobacteraceae</taxon>
        <taxon>Roseovarius</taxon>
    </lineage>
</organism>
<dbReference type="RefSeq" id="WP_085892122.1">
    <property type="nucleotide sequence ID" value="NZ_FWFL01000004.1"/>
</dbReference>
<evidence type="ECO:0000256" key="1">
    <source>
        <dbReference type="ARBA" id="ARBA00004442"/>
    </source>
</evidence>
<dbReference type="Gene3D" id="1.20.1600.10">
    <property type="entry name" value="Outer membrane efflux proteins (OEP)"/>
    <property type="match status" value="1"/>
</dbReference>
<evidence type="ECO:0000256" key="5">
    <source>
        <dbReference type="ARBA" id="ARBA00022692"/>
    </source>
</evidence>
<proteinExistence type="inferred from homology"/>
<dbReference type="InterPro" id="IPR051906">
    <property type="entry name" value="TolC-like"/>
</dbReference>
<feature type="coiled-coil region" evidence="8">
    <location>
        <begin position="157"/>
        <end position="208"/>
    </location>
</feature>
<sequence length="470" mass="50625">MLKLVVVQRLSLLIFSLAFLVGSPSVARAETLADALASAYTHSGLLDQNRALLRAADEGVAQAVSRLRPIIDWSSDMTRNFGRTKNLGRITSTGSTDVNLGITASLLLYDYGQTKFSIEAAKETVLATRQTLISIEQQVLLRAVQAYMNVIRNGEFVALRESNLRLLRQELRAAQDRFDVGEVTRTDVAQAEARLAAAQSGLAAAQGDLVQAIEEFRAAIGRKPGKLKTPTRLPSLSDKVDAAKQAAVRRHPDLLKAQHDVATADLNILVADAAMKPSVNLTGRLGAGKELGDDDNARTGSFGVQVTGPIYRGGQLSAAKRQAMAQRDAQRGALHLARLQVEQDVGNAYANLRATRASRDSSQEQVRAATVAFRGVREEAKLGARTTLDVLDAEQELLDARANLISADADVYIAAYAVLAAMGQLTAKDLNLGVQTYDANAYFDLVKDAPTPASKQGQKLDRVLRALNKD</sequence>
<dbReference type="AlphaFoldDB" id="A0A1Y5SED3"/>
<dbReference type="Proteomes" id="UP000193827">
    <property type="component" value="Unassembled WGS sequence"/>
</dbReference>
<keyword evidence="5" id="KW-0812">Transmembrane</keyword>
<dbReference type="EMBL" id="FWFL01000004">
    <property type="protein sequence ID" value="SLN38803.1"/>
    <property type="molecule type" value="Genomic_DNA"/>
</dbReference>
<name>A0A1Y5SED3_9RHOB</name>
<dbReference type="Pfam" id="PF02321">
    <property type="entry name" value="OEP"/>
    <property type="match status" value="2"/>
</dbReference>
<dbReference type="GO" id="GO:0015562">
    <property type="term" value="F:efflux transmembrane transporter activity"/>
    <property type="evidence" value="ECO:0007669"/>
    <property type="project" value="InterPro"/>
</dbReference>
<keyword evidence="4" id="KW-1134">Transmembrane beta strand</keyword>
<gene>
    <name evidence="9" type="primary">bepC_1</name>
    <name evidence="9" type="ORF">PEL8287_01890</name>
</gene>
<comment type="similarity">
    <text evidence="2">Belongs to the outer membrane factor (OMF) (TC 1.B.17) family.</text>
</comment>
<evidence type="ECO:0000256" key="8">
    <source>
        <dbReference type="SAM" id="Coils"/>
    </source>
</evidence>
<comment type="subcellular location">
    <subcellularLocation>
        <location evidence="1">Cell outer membrane</location>
    </subcellularLocation>
</comment>
<dbReference type="GO" id="GO:0009279">
    <property type="term" value="C:cell outer membrane"/>
    <property type="evidence" value="ECO:0007669"/>
    <property type="project" value="UniProtKB-SubCell"/>
</dbReference>
<accession>A0A1Y5SED3</accession>
<keyword evidence="8" id="KW-0175">Coiled coil</keyword>
<reference evidence="9 10" key="1">
    <citation type="submission" date="2017-03" db="EMBL/GenBank/DDBJ databases">
        <authorList>
            <person name="Afonso C.L."/>
            <person name="Miller P.J."/>
            <person name="Scott M.A."/>
            <person name="Spackman E."/>
            <person name="Goraichik I."/>
            <person name="Dimitrov K.M."/>
            <person name="Suarez D.L."/>
            <person name="Swayne D.E."/>
        </authorList>
    </citation>
    <scope>NUCLEOTIDE SEQUENCE [LARGE SCALE GENOMIC DNA]</scope>
    <source>
        <strain evidence="9 10">CECT 8287</strain>
    </source>
</reference>
<dbReference type="NCBIfam" id="TIGR01844">
    <property type="entry name" value="type_I_sec_TolC"/>
    <property type="match status" value="1"/>
</dbReference>
<dbReference type="GO" id="GO:0015288">
    <property type="term" value="F:porin activity"/>
    <property type="evidence" value="ECO:0007669"/>
    <property type="project" value="TreeGrafter"/>
</dbReference>
<evidence type="ECO:0000256" key="3">
    <source>
        <dbReference type="ARBA" id="ARBA00022448"/>
    </source>
</evidence>
<dbReference type="PANTHER" id="PTHR30026">
    <property type="entry name" value="OUTER MEMBRANE PROTEIN TOLC"/>
    <property type="match status" value="1"/>
</dbReference>
<dbReference type="PANTHER" id="PTHR30026:SF22">
    <property type="entry name" value="OUTER MEMBRANE EFFLUX PROTEIN"/>
    <property type="match status" value="1"/>
</dbReference>
<keyword evidence="7" id="KW-0998">Cell outer membrane</keyword>
<dbReference type="InterPro" id="IPR003423">
    <property type="entry name" value="OMP_efflux"/>
</dbReference>